<comment type="similarity">
    <text evidence="2 8">Belongs to the prokaryotic riboflavin transporter (P-RFT) (TC 2.A.87) family.</text>
</comment>
<gene>
    <name evidence="10" type="ORF">ACFQ4R_11035</name>
</gene>
<dbReference type="Pfam" id="PF12822">
    <property type="entry name" value="ECF_trnsprt"/>
    <property type="match status" value="1"/>
</dbReference>
<keyword evidence="7 8" id="KW-0472">Membrane</keyword>
<keyword evidence="4 8" id="KW-1003">Cell membrane</keyword>
<dbReference type="Gene3D" id="1.10.1760.20">
    <property type="match status" value="1"/>
</dbReference>
<feature type="transmembrane region" description="Helical" evidence="9">
    <location>
        <begin position="113"/>
        <end position="136"/>
    </location>
</feature>
<dbReference type="EMBL" id="JBHTOH010000093">
    <property type="protein sequence ID" value="MFD1412114.1"/>
    <property type="molecule type" value="Genomic_DNA"/>
</dbReference>
<evidence type="ECO:0000256" key="3">
    <source>
        <dbReference type="ARBA" id="ARBA00022448"/>
    </source>
</evidence>
<evidence type="ECO:0000256" key="7">
    <source>
        <dbReference type="ARBA" id="ARBA00023136"/>
    </source>
</evidence>
<evidence type="ECO:0000256" key="6">
    <source>
        <dbReference type="ARBA" id="ARBA00022989"/>
    </source>
</evidence>
<comment type="subcellular location">
    <subcellularLocation>
        <location evidence="1">Cell membrane</location>
        <topology evidence="1">Multi-pass membrane protein</topology>
    </subcellularLocation>
</comment>
<dbReference type="PANTHER" id="PTHR38438:SF1">
    <property type="entry name" value="RIBOFLAVIN TRANSPORTER RIBU"/>
    <property type="match status" value="1"/>
</dbReference>
<evidence type="ECO:0000256" key="2">
    <source>
        <dbReference type="ARBA" id="ARBA00005540"/>
    </source>
</evidence>
<evidence type="ECO:0000256" key="8">
    <source>
        <dbReference type="PIRNR" id="PIRNR037778"/>
    </source>
</evidence>
<keyword evidence="6 9" id="KW-1133">Transmembrane helix</keyword>
<evidence type="ECO:0000256" key="9">
    <source>
        <dbReference type="SAM" id="Phobius"/>
    </source>
</evidence>
<protein>
    <recommendedName>
        <fullName evidence="8">Riboflavin transporter</fullName>
    </recommendedName>
</protein>
<dbReference type="RefSeq" id="WP_125648622.1">
    <property type="nucleotide sequence ID" value="NZ_JBHTOH010000093.1"/>
</dbReference>
<keyword evidence="3 8" id="KW-0813">Transport</keyword>
<dbReference type="Proteomes" id="UP001597191">
    <property type="component" value="Unassembled WGS sequence"/>
</dbReference>
<sequence>MHNGKHLRLAVSVSIFGVISYLLMLVEFPILFAFPFLKLDFSDLIPLCGLAIFGFGGATGVVLIRALLHLVMTGFSAQSLIGELGSVIASLTILLLAQIILQKQQKGQLTWQRRILLIISSTLVLTVVMAVLNYFVLTPLYLKVTGFKLGMDYLKYVLLAIVPFNLIKGVLVVGLFTVVYAQMGTWLQGQYQSFHQK</sequence>
<proteinExistence type="inferred from homology"/>
<feature type="transmembrane region" description="Helical" evidence="9">
    <location>
        <begin position="44"/>
        <end position="68"/>
    </location>
</feature>
<comment type="function">
    <text evidence="8">Probably a riboflavin-binding protein that interacts with the energy-coupling factor (ECF) ABC-transporter complex.</text>
</comment>
<accession>A0ABW4BQ91</accession>
<organism evidence="10 11">
    <name type="scientific">Lapidilactobacillus gannanensis</name>
    <dbReference type="NCBI Taxonomy" id="2486002"/>
    <lineage>
        <taxon>Bacteria</taxon>
        <taxon>Bacillati</taxon>
        <taxon>Bacillota</taxon>
        <taxon>Bacilli</taxon>
        <taxon>Lactobacillales</taxon>
        <taxon>Lactobacillaceae</taxon>
        <taxon>Lapidilactobacillus</taxon>
    </lineage>
</organism>
<keyword evidence="5 9" id="KW-0812">Transmembrane</keyword>
<dbReference type="InterPro" id="IPR025720">
    <property type="entry name" value="RibU"/>
</dbReference>
<evidence type="ECO:0000313" key="11">
    <source>
        <dbReference type="Proteomes" id="UP001597191"/>
    </source>
</evidence>
<dbReference type="PIRSF" id="PIRSF037778">
    <property type="entry name" value="UCP037778_transp_RibU"/>
    <property type="match status" value="1"/>
</dbReference>
<feature type="transmembrane region" description="Helical" evidence="9">
    <location>
        <begin position="156"/>
        <end position="181"/>
    </location>
</feature>
<comment type="caution">
    <text evidence="10">The sequence shown here is derived from an EMBL/GenBank/DDBJ whole genome shotgun (WGS) entry which is preliminary data.</text>
</comment>
<reference evidence="11" key="1">
    <citation type="journal article" date="2019" name="Int. J. Syst. Evol. Microbiol.">
        <title>The Global Catalogue of Microorganisms (GCM) 10K type strain sequencing project: providing services to taxonomists for standard genome sequencing and annotation.</title>
        <authorList>
            <consortium name="The Broad Institute Genomics Platform"/>
            <consortium name="The Broad Institute Genome Sequencing Center for Infectious Disease"/>
            <person name="Wu L."/>
            <person name="Ma J."/>
        </authorList>
    </citation>
    <scope>NUCLEOTIDE SEQUENCE [LARGE SCALE GENOMIC DNA]</scope>
    <source>
        <strain evidence="11">CCM 8937</strain>
    </source>
</reference>
<dbReference type="PANTHER" id="PTHR38438">
    <property type="entry name" value="RIBOFLAVIN TRANSPORTER RIBU"/>
    <property type="match status" value="1"/>
</dbReference>
<name>A0ABW4BQ91_9LACO</name>
<evidence type="ECO:0000313" key="10">
    <source>
        <dbReference type="EMBL" id="MFD1412114.1"/>
    </source>
</evidence>
<feature type="transmembrane region" description="Helical" evidence="9">
    <location>
        <begin position="80"/>
        <end position="101"/>
    </location>
</feature>
<evidence type="ECO:0000256" key="4">
    <source>
        <dbReference type="ARBA" id="ARBA00022475"/>
    </source>
</evidence>
<keyword evidence="11" id="KW-1185">Reference proteome</keyword>
<feature type="transmembrane region" description="Helical" evidence="9">
    <location>
        <begin position="12"/>
        <end position="37"/>
    </location>
</feature>
<evidence type="ECO:0000256" key="5">
    <source>
        <dbReference type="ARBA" id="ARBA00022692"/>
    </source>
</evidence>
<dbReference type="InterPro" id="IPR024529">
    <property type="entry name" value="ECF_trnsprt_substrate-spec"/>
</dbReference>
<evidence type="ECO:0000256" key="1">
    <source>
        <dbReference type="ARBA" id="ARBA00004651"/>
    </source>
</evidence>